<dbReference type="GO" id="GO:0003924">
    <property type="term" value="F:GTPase activity"/>
    <property type="evidence" value="ECO:0007669"/>
    <property type="project" value="InterPro"/>
</dbReference>
<dbReference type="PRINTS" id="PR00318">
    <property type="entry name" value="GPROTEINA"/>
</dbReference>
<dbReference type="PROSITE" id="PS51882">
    <property type="entry name" value="G_ALPHA"/>
    <property type="match status" value="1"/>
</dbReference>
<protein>
    <submittedName>
        <fullName evidence="7">Heterotrimeric GTP-binding alpha subunit</fullName>
    </submittedName>
</protein>
<feature type="binding site" evidence="5">
    <location>
        <position position="315"/>
    </location>
    <ligand>
        <name>Mg(2+)</name>
        <dbReference type="ChEBI" id="CHEBI:18420"/>
    </ligand>
</feature>
<dbReference type="InterPro" id="IPR011025">
    <property type="entry name" value="GproteinA_insert"/>
</dbReference>
<dbReference type="PANTHER" id="PTHR10218">
    <property type="entry name" value="GTP-BINDING PROTEIN ALPHA SUBUNIT"/>
    <property type="match status" value="1"/>
</dbReference>
<feature type="compositionally biased region" description="Low complexity" evidence="6">
    <location>
        <begin position="15"/>
        <end position="29"/>
    </location>
</feature>
<feature type="region of interest" description="Disordered" evidence="6">
    <location>
        <begin position="213"/>
        <end position="252"/>
    </location>
</feature>
<dbReference type="Proteomes" id="UP000807342">
    <property type="component" value="Unassembled WGS sequence"/>
</dbReference>
<evidence type="ECO:0000313" key="7">
    <source>
        <dbReference type="EMBL" id="KAF9448736.1"/>
    </source>
</evidence>
<evidence type="ECO:0000256" key="5">
    <source>
        <dbReference type="PIRSR" id="PIRSR601019-2"/>
    </source>
</evidence>
<dbReference type="SMART" id="SM00275">
    <property type="entry name" value="G_alpha"/>
    <property type="match status" value="1"/>
</dbReference>
<keyword evidence="1 4" id="KW-0547">Nucleotide-binding</keyword>
<dbReference type="InterPro" id="IPR027417">
    <property type="entry name" value="P-loop_NTPase"/>
</dbReference>
<comment type="caution">
    <text evidence="7">The sequence shown here is derived from an EMBL/GenBank/DDBJ whole genome shotgun (WGS) entry which is preliminary data.</text>
</comment>
<organism evidence="7 8">
    <name type="scientific">Macrolepiota fuliginosa MF-IS2</name>
    <dbReference type="NCBI Taxonomy" id="1400762"/>
    <lineage>
        <taxon>Eukaryota</taxon>
        <taxon>Fungi</taxon>
        <taxon>Dikarya</taxon>
        <taxon>Basidiomycota</taxon>
        <taxon>Agaricomycotina</taxon>
        <taxon>Agaricomycetes</taxon>
        <taxon>Agaricomycetidae</taxon>
        <taxon>Agaricales</taxon>
        <taxon>Agaricineae</taxon>
        <taxon>Agaricaceae</taxon>
        <taxon>Macrolepiota</taxon>
    </lineage>
</organism>
<dbReference type="GO" id="GO:0001664">
    <property type="term" value="F:G protein-coupled receptor binding"/>
    <property type="evidence" value="ECO:0007669"/>
    <property type="project" value="TreeGrafter"/>
</dbReference>
<evidence type="ECO:0000256" key="6">
    <source>
        <dbReference type="SAM" id="MobiDB-lite"/>
    </source>
</evidence>
<sequence>MASHSQISHSRLKRMSMPAAVSTSPPSSPTVNPFYARWSNVPMPGETEEQAATRVKLLQEAVRRSKEIDESLQESRKMLERRKKAVKILLLGQSESGKSSVLKNFQLAFAPRHFETERTTWKLIIQLNLIRQVLELYRTLKMEWDPTTPTTPVEASPAIRNFRRIRLSLSPLFIMESNLMRMLAPETKDPIKDVCVRAGSGWKTLLQAQRRGQPARAALAQNDDGARPTTAGSVLGPRRNSHTSLNHESDPSQALVAQRGEILWLWRDAEVRSVLRKQGVQLEETAGFFMNDAERIATVDYVPTDSDIIRARLRTIGVEEHQFVVEKGGDAGSDVFITDVGGSRSQRASWVPYFDDVQAILFLAPLAFNLTLEEDPRVNRLEDSLNLWREICANRLLVGANLILFFNKKDVLTSILASGVQVRRYVPSYGDAPNDVANVTKYFKDKFKSYHKRLSPTTRPFMCYETSAIDVKSMTVLLVGVREAILRQHLKNGEMI</sequence>
<feature type="region of interest" description="Disordered" evidence="6">
    <location>
        <begin position="1"/>
        <end position="29"/>
    </location>
</feature>
<dbReference type="InterPro" id="IPR001019">
    <property type="entry name" value="Gprotein_alpha_su"/>
</dbReference>
<dbReference type="GO" id="GO:0005834">
    <property type="term" value="C:heterotrimeric G-protein complex"/>
    <property type="evidence" value="ECO:0007669"/>
    <property type="project" value="TreeGrafter"/>
</dbReference>
<dbReference type="FunFam" id="3.40.50.300:FF:000720">
    <property type="entry name" value="Guanine nucleotide-binding protein G(k) subunit alpha"/>
    <property type="match status" value="1"/>
</dbReference>
<accession>A0A9P5XFA7</accession>
<feature type="binding site" evidence="4">
    <location>
        <begin position="407"/>
        <end position="410"/>
    </location>
    <ligand>
        <name>GTP</name>
        <dbReference type="ChEBI" id="CHEBI:37565"/>
    </ligand>
</feature>
<dbReference type="EMBL" id="MU151151">
    <property type="protein sequence ID" value="KAF9448736.1"/>
    <property type="molecule type" value="Genomic_DNA"/>
</dbReference>
<dbReference type="AlphaFoldDB" id="A0A9P5XFA7"/>
<keyword evidence="8" id="KW-1185">Reference proteome</keyword>
<dbReference type="SUPFAM" id="SSF47895">
    <property type="entry name" value="Transducin (alpha subunit), insertion domain"/>
    <property type="match status" value="1"/>
</dbReference>
<proteinExistence type="predicted"/>
<dbReference type="GO" id="GO:0031683">
    <property type="term" value="F:G-protein beta/gamma-subunit complex binding"/>
    <property type="evidence" value="ECO:0007669"/>
    <property type="project" value="InterPro"/>
</dbReference>
<evidence type="ECO:0000256" key="1">
    <source>
        <dbReference type="ARBA" id="ARBA00022741"/>
    </source>
</evidence>
<evidence type="ECO:0000256" key="3">
    <source>
        <dbReference type="ARBA" id="ARBA00023224"/>
    </source>
</evidence>
<dbReference type="PANTHER" id="PTHR10218:SF360">
    <property type="entry name" value="GUANINE NUCLEOTIDE-BINDING PROTEIN SUBUNIT ALPHA HOMOLOG"/>
    <property type="match status" value="1"/>
</dbReference>
<keyword evidence="3" id="KW-0807">Transducer</keyword>
<reference evidence="7" key="1">
    <citation type="submission" date="2020-11" db="EMBL/GenBank/DDBJ databases">
        <authorList>
            <consortium name="DOE Joint Genome Institute"/>
            <person name="Ahrendt S."/>
            <person name="Riley R."/>
            <person name="Andreopoulos W."/>
            <person name="Labutti K."/>
            <person name="Pangilinan J."/>
            <person name="Ruiz-Duenas F.J."/>
            <person name="Barrasa J.M."/>
            <person name="Sanchez-Garcia M."/>
            <person name="Camarero S."/>
            <person name="Miyauchi S."/>
            <person name="Serrano A."/>
            <person name="Linde D."/>
            <person name="Babiker R."/>
            <person name="Drula E."/>
            <person name="Ayuso-Fernandez I."/>
            <person name="Pacheco R."/>
            <person name="Padilla G."/>
            <person name="Ferreira P."/>
            <person name="Barriuso J."/>
            <person name="Kellner H."/>
            <person name="Castanera R."/>
            <person name="Alfaro M."/>
            <person name="Ramirez L."/>
            <person name="Pisabarro A.G."/>
            <person name="Kuo A."/>
            <person name="Tritt A."/>
            <person name="Lipzen A."/>
            <person name="He G."/>
            <person name="Yan M."/>
            <person name="Ng V."/>
            <person name="Cullen D."/>
            <person name="Martin F."/>
            <person name="Rosso M.-N."/>
            <person name="Henrissat B."/>
            <person name="Hibbett D."/>
            <person name="Martinez A.T."/>
            <person name="Grigoriev I.V."/>
        </authorList>
    </citation>
    <scope>NUCLEOTIDE SEQUENCE</scope>
    <source>
        <strain evidence="7">MF-IS2</strain>
    </source>
</reference>
<keyword evidence="5" id="KW-0460">Magnesium</keyword>
<feature type="binding site" evidence="4">
    <location>
        <position position="468"/>
    </location>
    <ligand>
        <name>GTP</name>
        <dbReference type="ChEBI" id="CHEBI:37565"/>
    </ligand>
</feature>
<gene>
    <name evidence="7" type="ORF">P691DRAFT_704397</name>
</gene>
<dbReference type="Gene3D" id="1.10.400.10">
    <property type="entry name" value="GI Alpha 1, domain 2-like"/>
    <property type="match status" value="1"/>
</dbReference>
<evidence type="ECO:0000256" key="2">
    <source>
        <dbReference type="ARBA" id="ARBA00023134"/>
    </source>
</evidence>
<dbReference type="GO" id="GO:0005737">
    <property type="term" value="C:cytoplasm"/>
    <property type="evidence" value="ECO:0007669"/>
    <property type="project" value="TreeGrafter"/>
</dbReference>
<dbReference type="SUPFAM" id="SSF52540">
    <property type="entry name" value="P-loop containing nucleoside triphosphate hydrolases"/>
    <property type="match status" value="1"/>
</dbReference>
<dbReference type="GO" id="GO:0046872">
    <property type="term" value="F:metal ion binding"/>
    <property type="evidence" value="ECO:0007669"/>
    <property type="project" value="UniProtKB-KW"/>
</dbReference>
<keyword evidence="5" id="KW-0479">Metal-binding</keyword>
<evidence type="ECO:0000256" key="4">
    <source>
        <dbReference type="PIRSR" id="PIRSR601019-1"/>
    </source>
</evidence>
<dbReference type="Pfam" id="PF00503">
    <property type="entry name" value="G-alpha"/>
    <property type="match status" value="1"/>
</dbReference>
<name>A0A9P5XFA7_9AGAR</name>
<dbReference type="OrthoDB" id="5817230at2759"/>
<keyword evidence="2 4" id="KW-0342">GTP-binding</keyword>
<dbReference type="GO" id="GO:0007188">
    <property type="term" value="P:adenylate cyclase-modulating G protein-coupled receptor signaling pathway"/>
    <property type="evidence" value="ECO:0007669"/>
    <property type="project" value="TreeGrafter"/>
</dbReference>
<dbReference type="Gene3D" id="3.40.50.300">
    <property type="entry name" value="P-loop containing nucleotide triphosphate hydrolases"/>
    <property type="match status" value="2"/>
</dbReference>
<evidence type="ECO:0000313" key="8">
    <source>
        <dbReference type="Proteomes" id="UP000807342"/>
    </source>
</evidence>
<dbReference type="GO" id="GO:0005525">
    <property type="term" value="F:GTP binding"/>
    <property type="evidence" value="ECO:0007669"/>
    <property type="project" value="UniProtKB-KW"/>
</dbReference>